<feature type="compositionally biased region" description="Low complexity" evidence="1">
    <location>
        <begin position="25"/>
        <end position="40"/>
    </location>
</feature>
<organism evidence="2">
    <name type="scientific">uncultured Thermomicrobiales bacterium</name>
    <dbReference type="NCBI Taxonomy" id="1645740"/>
    <lineage>
        <taxon>Bacteria</taxon>
        <taxon>Pseudomonadati</taxon>
        <taxon>Thermomicrobiota</taxon>
        <taxon>Thermomicrobia</taxon>
        <taxon>Thermomicrobiales</taxon>
        <taxon>environmental samples</taxon>
    </lineage>
</organism>
<gene>
    <name evidence="2" type="ORF">AVDCRST_MAG19-3751</name>
</gene>
<protein>
    <submittedName>
        <fullName evidence="2">Uncharacterized protein</fullName>
    </submittedName>
</protein>
<evidence type="ECO:0000256" key="1">
    <source>
        <dbReference type="SAM" id="MobiDB-lite"/>
    </source>
</evidence>
<reference evidence="2" key="1">
    <citation type="submission" date="2020-02" db="EMBL/GenBank/DDBJ databases">
        <authorList>
            <person name="Meier V. D."/>
        </authorList>
    </citation>
    <scope>NUCLEOTIDE SEQUENCE</scope>
    <source>
        <strain evidence="2">AVDCRST_MAG19</strain>
    </source>
</reference>
<sequence>CAIRVVAPSAPRTIPWHRSGRRWASRATASSRPRPAAVSATVGGRSRSTRNPETNERTVRSTASASRVPIAAPAREPDPLRWDPRGVGVGAPGH</sequence>
<accession>A0A6J4VIZ0</accession>
<feature type="region of interest" description="Disordered" evidence="1">
    <location>
        <begin position="13"/>
        <end position="94"/>
    </location>
</feature>
<feature type="compositionally biased region" description="Basic and acidic residues" evidence="1">
    <location>
        <begin position="75"/>
        <end position="84"/>
    </location>
</feature>
<feature type="non-terminal residue" evidence="2">
    <location>
        <position position="94"/>
    </location>
</feature>
<dbReference type="AlphaFoldDB" id="A0A6J4VIZ0"/>
<feature type="non-terminal residue" evidence="2">
    <location>
        <position position="1"/>
    </location>
</feature>
<evidence type="ECO:0000313" key="2">
    <source>
        <dbReference type="EMBL" id="CAA9578638.1"/>
    </source>
</evidence>
<dbReference type="EMBL" id="CADCWL010000205">
    <property type="protein sequence ID" value="CAA9578638.1"/>
    <property type="molecule type" value="Genomic_DNA"/>
</dbReference>
<name>A0A6J4VIZ0_9BACT</name>
<proteinExistence type="predicted"/>